<accession>Q47BT4</accession>
<dbReference type="Pfam" id="PF04654">
    <property type="entry name" value="DUF599"/>
    <property type="match status" value="1"/>
</dbReference>
<keyword evidence="1" id="KW-1133">Transmembrane helix</keyword>
<gene>
    <name evidence="2" type="ordered locus">Daro_2967</name>
</gene>
<protein>
    <recommendedName>
        <fullName evidence="3">DUF599 domain-containing protein</fullName>
    </recommendedName>
</protein>
<dbReference type="HOGENOM" id="CLU_096744_0_0_4"/>
<organism evidence="2">
    <name type="scientific">Dechloromonas aromatica (strain RCB)</name>
    <dbReference type="NCBI Taxonomy" id="159087"/>
    <lineage>
        <taxon>Bacteria</taxon>
        <taxon>Pseudomonadati</taxon>
        <taxon>Pseudomonadota</taxon>
        <taxon>Betaproteobacteria</taxon>
        <taxon>Rhodocyclales</taxon>
        <taxon>Azonexaceae</taxon>
        <taxon>Dechloromonas</taxon>
    </lineage>
</organism>
<dbReference type="InterPro" id="IPR006747">
    <property type="entry name" value="DUF599"/>
</dbReference>
<keyword evidence="1" id="KW-0812">Transmembrane</keyword>
<dbReference type="KEGG" id="dar:Daro_2967"/>
<evidence type="ECO:0000256" key="1">
    <source>
        <dbReference type="SAM" id="Phobius"/>
    </source>
</evidence>
<dbReference type="AlphaFoldDB" id="Q47BT4"/>
<dbReference type="PANTHER" id="PTHR31881">
    <property type="match status" value="1"/>
</dbReference>
<dbReference type="PANTHER" id="PTHR31881:SF6">
    <property type="entry name" value="OS09G0494600 PROTEIN"/>
    <property type="match status" value="1"/>
</dbReference>
<evidence type="ECO:0008006" key="3">
    <source>
        <dbReference type="Google" id="ProtNLM"/>
    </source>
</evidence>
<feature type="transmembrane region" description="Helical" evidence="1">
    <location>
        <begin position="220"/>
        <end position="248"/>
    </location>
</feature>
<proteinExistence type="predicted"/>
<name>Q47BT4_DECAR</name>
<dbReference type="eggNOG" id="COG3821">
    <property type="taxonomic scope" value="Bacteria"/>
</dbReference>
<dbReference type="STRING" id="159087.Daro_2967"/>
<keyword evidence="1" id="KW-0472">Membrane</keyword>
<sequence>MPLEYNQQHSPCRRRARMIFSPISEARALWQYAGMHALPHLSIVDWLSLAAFFACWAGYAWYSEHSQWGSNGLIRTTQQYRLKWAYRMLERDVRVTDSTLIGNLVTSVSFYANTTIYIIAGLVAALGASDKLISFTADLPFGNTGNRELLEIKLMLVLASFVYAYFKFTWSLRQFNLLSILVGGAPFGKAGEADIDVYAQRVAGANNLAGDDFNRGIRAYYFGLAASGWLLNSLALSLLSIIVLIVLFRRDYRSPALHVLREQA</sequence>
<evidence type="ECO:0000313" key="2">
    <source>
        <dbReference type="EMBL" id="AAZ47697.1"/>
    </source>
</evidence>
<dbReference type="EMBL" id="CP000089">
    <property type="protein sequence ID" value="AAZ47697.1"/>
    <property type="molecule type" value="Genomic_DNA"/>
</dbReference>
<reference evidence="2" key="1">
    <citation type="submission" date="2005-08" db="EMBL/GenBank/DDBJ databases">
        <title>Complete sequence of Dechloromonas aromatica RCB.</title>
        <authorList>
            <person name="Salinero K.K."/>
            <person name="Copeland A."/>
            <person name="Lucas S."/>
            <person name="Lapidus A."/>
            <person name="Barry K."/>
            <person name="Detter J.C."/>
            <person name="Glavina T."/>
            <person name="Hammon N."/>
            <person name="Israni S."/>
            <person name="Pitluck S."/>
            <person name="Di Bartolo G."/>
            <person name="Trong S."/>
            <person name="Schmutz J."/>
            <person name="Larimer F."/>
            <person name="Land M."/>
            <person name="Ivanova N."/>
            <person name="Richardson P."/>
        </authorList>
    </citation>
    <scope>NUCLEOTIDE SEQUENCE</scope>
    <source>
        <strain evidence="2">RCB</strain>
    </source>
</reference>
<feature type="transmembrane region" description="Helical" evidence="1">
    <location>
        <begin position="149"/>
        <end position="166"/>
    </location>
</feature>
<feature type="transmembrane region" description="Helical" evidence="1">
    <location>
        <begin position="43"/>
        <end position="62"/>
    </location>
</feature>
<feature type="transmembrane region" description="Helical" evidence="1">
    <location>
        <begin position="108"/>
        <end position="128"/>
    </location>
</feature>